<reference evidence="2 3" key="1">
    <citation type="submission" date="2019-03" db="EMBL/GenBank/DDBJ databases">
        <title>Genomic Encyclopedia of Type Strains, Phase III (KMG-III): the genomes of soil and plant-associated and newly described type strains.</title>
        <authorList>
            <person name="Whitman W."/>
        </authorList>
    </citation>
    <scope>NUCLEOTIDE SEQUENCE [LARGE SCALE GENOMIC DNA]</scope>
    <source>
        <strain evidence="2 3">CGMCC 1.12801</strain>
    </source>
</reference>
<dbReference type="SUPFAM" id="SSF52540">
    <property type="entry name" value="P-loop containing nucleoside triphosphate hydrolases"/>
    <property type="match status" value="1"/>
</dbReference>
<name>A0A4R7D1Q6_9SPHI</name>
<gene>
    <name evidence="2" type="ORF">B0I21_104309</name>
</gene>
<organism evidence="2 3">
    <name type="scientific">Sphingobacterium paludis</name>
    <dbReference type="NCBI Taxonomy" id="1476465"/>
    <lineage>
        <taxon>Bacteria</taxon>
        <taxon>Pseudomonadati</taxon>
        <taxon>Bacteroidota</taxon>
        <taxon>Sphingobacteriia</taxon>
        <taxon>Sphingobacteriales</taxon>
        <taxon>Sphingobacteriaceae</taxon>
        <taxon>Sphingobacterium</taxon>
    </lineage>
</organism>
<evidence type="ECO:0000313" key="3">
    <source>
        <dbReference type="Proteomes" id="UP000294752"/>
    </source>
</evidence>
<dbReference type="RefSeq" id="WP_133640270.1">
    <property type="nucleotide sequence ID" value="NZ_SNZV01000004.1"/>
</dbReference>
<comment type="caution">
    <text evidence="2">The sequence shown here is derived from an EMBL/GenBank/DDBJ whole genome shotgun (WGS) entry which is preliminary data.</text>
</comment>
<dbReference type="Pfam" id="PF12705">
    <property type="entry name" value="PDDEXK_1"/>
    <property type="match status" value="1"/>
</dbReference>
<feature type="domain" description="PD-(D/E)XK endonuclease-like" evidence="1">
    <location>
        <begin position="657"/>
        <end position="935"/>
    </location>
</feature>
<dbReference type="OrthoDB" id="9762792at2"/>
<dbReference type="Proteomes" id="UP000294752">
    <property type="component" value="Unassembled WGS sequence"/>
</dbReference>
<dbReference type="AlphaFoldDB" id="A0A4R7D1Q6"/>
<evidence type="ECO:0000313" key="2">
    <source>
        <dbReference type="EMBL" id="TDS13981.1"/>
    </source>
</evidence>
<dbReference type="InterPro" id="IPR027417">
    <property type="entry name" value="P-loop_NTPase"/>
</dbReference>
<sequence length="962" mass="111275">MIAPFLRLVAEDIQKRFGRDLSDVAIVFNNKRPIAYLKKHLAEVYGHAIWSPQFYTIQEFLKQATTEMEAGQLKQFFYLFELHNELLQQEGSEPETLEEFYPIAEIILADFGQLDYELVDIDHIYMELYDSTQIEIAFQHFTVEQQEFIRQFWQSFSTAGHTGTQQRFLKLWKRLPVLYRRFKEKLKKEKQLNYPTLYRNLVDGNIAEPDFITRYRKVLFVGFNALSKAEVHLFKKWQAENEALFYFDADAYYLDDNQQEAGLFIRRNIFVHGLINALGESPNVMGNRTSTVHLFAASGKNSQTKLLHDIIQEQADRQTSAAILLADESLLVPLLQSLPDVKANITTGYPLVQSPLFGLLDLWMQVQQEITHFKKRKIAFQHIETFVNHPLTKLSAEERGQLLNSIADKQLFEVDIQDISVSSSILPDFFTPISSKSNLIAILVGILDRLLMASDQQDRINQIDNNLFVETKKVLNQLQLGMENMGDTSILFQIGLIRKAIQPVSAAIEGDPLNGLQIMGLLESRCLNFDSVYIVGANEGILPKTSNSPTFLPNSLRLAYGLPVLESQDALSAYLFYRHFQYSDGLYVFYNSLVSESSTGEETRFIKQLQFESQFQFIVHKQQQPIRFQPPHAELIIEKDGAVWDKMWQFYIKQRRRISATALTTYLQSPLQFFLKHVAEIKEPPTLSYEFEMNRLGTVIHNVMEELLKPYKGLENWTSSSVLRDKKDGISGQVLLEIGKQYHTEYASQDALNSMQRIMHKIACAYVKMYLDYDMENYKAFRIIELENDEDYLLDFPITIDGKEEHVRLFGIIDRVDEVLTQDDVVKTRIVDYKTGGDSVTFRNLDKVFCANTENKALLQTLFYAYVFEQVTKRGQLEPHLYVARKMREEGTLFNDGKELLTGESLQEVKHAFIQFLRSTLEEIFDKNIPFKHNPDTTVYPSDPYTLFYRNAAALDEEATEP</sequence>
<dbReference type="InterPro" id="IPR011335">
    <property type="entry name" value="Restrct_endonuc-II-like"/>
</dbReference>
<dbReference type="EMBL" id="SNZV01000004">
    <property type="protein sequence ID" value="TDS13981.1"/>
    <property type="molecule type" value="Genomic_DNA"/>
</dbReference>
<dbReference type="Gene3D" id="3.90.320.10">
    <property type="match status" value="1"/>
</dbReference>
<accession>A0A4R7D1Q6</accession>
<dbReference type="InterPro" id="IPR038726">
    <property type="entry name" value="PDDEXK_AddAB-type"/>
</dbReference>
<dbReference type="InterPro" id="IPR011604">
    <property type="entry name" value="PDDEXK-like_dom_sf"/>
</dbReference>
<evidence type="ECO:0000259" key="1">
    <source>
        <dbReference type="Pfam" id="PF12705"/>
    </source>
</evidence>
<protein>
    <submittedName>
        <fullName evidence="2">PD-(D/E)XK nuclease superfamily protein</fullName>
    </submittedName>
</protein>
<dbReference type="SUPFAM" id="SSF52980">
    <property type="entry name" value="Restriction endonuclease-like"/>
    <property type="match status" value="1"/>
</dbReference>
<proteinExistence type="predicted"/>
<keyword evidence="3" id="KW-1185">Reference proteome</keyword>